<protein>
    <submittedName>
        <fullName evidence="3">DUF4132 domain-containing protein</fullName>
    </submittedName>
</protein>
<organism evidence="3 4">
    <name type="scientific">Roseateles agri</name>
    <dbReference type="NCBI Taxonomy" id="3098619"/>
    <lineage>
        <taxon>Bacteria</taxon>
        <taxon>Pseudomonadati</taxon>
        <taxon>Pseudomonadota</taxon>
        <taxon>Betaproteobacteria</taxon>
        <taxon>Burkholderiales</taxon>
        <taxon>Sphaerotilaceae</taxon>
        <taxon>Roseateles</taxon>
    </lineage>
</organism>
<dbReference type="Proteomes" id="UP001285263">
    <property type="component" value="Unassembled WGS sequence"/>
</dbReference>
<reference evidence="3 4" key="1">
    <citation type="submission" date="2023-11" db="EMBL/GenBank/DDBJ databases">
        <title>Paucibacter sp. nov., isolated from fresh soil in Korea.</title>
        <authorList>
            <person name="Le N.T.T."/>
        </authorList>
    </citation>
    <scope>NUCLEOTIDE SEQUENCE [LARGE SCALE GENOMIC DNA]</scope>
    <source>
        <strain evidence="3 4">R3-3</strain>
    </source>
</reference>
<comment type="caution">
    <text evidence="3">The sequence shown here is derived from an EMBL/GenBank/DDBJ whole genome shotgun (WGS) entry which is preliminary data.</text>
</comment>
<evidence type="ECO:0000256" key="1">
    <source>
        <dbReference type="SAM" id="Coils"/>
    </source>
</evidence>
<accession>A0ABU5DHJ3</accession>
<feature type="domain" description="DUF4132" evidence="2">
    <location>
        <begin position="949"/>
        <end position="1133"/>
    </location>
</feature>
<proteinExistence type="predicted"/>
<sequence>MLGWISSLLGGQSAVVPDDIPRAWVEQLQARVAPLGAELSRDTLSFVLHGEPPGVLARLASEAGTDAKLGLTGFADDKTAAKLYEHFDQVPATLALRWAQVLESASSQGPGSCRMTFERGVHWPELLLVHSSGWGLNTWGSRAKPAQGLTAQRLESMCVADGLSPAAWLLGGFQLPSGRNFFGEQRPLMLTDLPGYPDALLRHATALASQLLPATLNGRLHALKMIASAPTAALDYWAPQIAELASSNSKQVRAAVEPLLARAGVPVIDELRRTALHGKPDARLQALRALFNLARTRDDQPLESFLRESAGVDKAPAVQALLVEWDSQISTPAKVSYDYEVPVIDWRAESNAVAPDVQAKLWSEANIAIEKSNTQSREHHAKGKALGRNWPLRLDECFKDADAQALARVLAVDVPEPNAGKLSPANHNARRFLGPALLKLVEGGHFTPVALVKTMWVLGFIDGESRHVDHFLASCVNKLHVATGRPSLLELAEILRSYDYSPERILHSYCSRWGSPLASGWPDSDVWPFVAQHQDLVARMLRDVSTNDWWFSRAGLFQAIATLPAPLPELVNLLFELALGSAKVDRALAQEALKNQPDKESRIIAALESGKAEVRMVAAQWLARLRHEPAVAALERAVRKEKQDVAKGAMLDALQLLGQPVEIYLDRESLARDAAKLLAKGLPKDLDWFPWAALPAVHWVDTGAAVTPEVLQWLITQACKQKSPEPNAVLRKLCSLIVPREREALGQFVLETWMAEDVRSGSPDEAAKQALSSAQSQWNSVQAYQQYYQGSPMLQMSVEQIAAQMLPGLLRQPIGSAIGSKGLLAVAAACCAERAAPPAQRYLKEWYGTRASQGKALIAMLAWIEHPSATQLMLSIGSRFRTKSFQEEASRQAEALAERKGWSLAELADRTIPSAGFDETGTQTLSYGSRQFTAQLLPDFKIELFNPEGRKIAALPDSRQDDDEAQAKDAKKALSAARKELKSIVELQADRLYEALCTARDWPVADWSDYLLRHPVLRHLVQRLVWIQTLEDGSTRSFRPLDDGSLTDVNDDPVELASGARVRLAHDSLLEAEAAGTWQQHLVDYAVKPLFQQFGKGRYVLPADRVNATEVTDFQGHLLEAFALRGRAAKLGYTRGNTEDGGWFYTYEKRFTTLGLMAVIEFTGNGLPEENRTIALRHLSFSPTGAGDRWSRSSQPLSKVPQVLLSECYDDLRLMAADGSGFDPEWEKKSEY</sequence>
<evidence type="ECO:0000259" key="2">
    <source>
        <dbReference type="Pfam" id="PF13569"/>
    </source>
</evidence>
<dbReference type="RefSeq" id="WP_320423657.1">
    <property type="nucleotide sequence ID" value="NZ_JAXCLA010000004.1"/>
</dbReference>
<evidence type="ECO:0000313" key="4">
    <source>
        <dbReference type="Proteomes" id="UP001285263"/>
    </source>
</evidence>
<dbReference type="Pfam" id="PF13569">
    <property type="entry name" value="DUF4132"/>
    <property type="match status" value="1"/>
</dbReference>
<name>A0ABU5DHJ3_9BURK</name>
<gene>
    <name evidence="3" type="ORF">SNE35_14680</name>
</gene>
<feature type="coiled-coil region" evidence="1">
    <location>
        <begin position="960"/>
        <end position="987"/>
    </location>
</feature>
<dbReference type="EMBL" id="JAXCLA010000004">
    <property type="protein sequence ID" value="MDY0745763.1"/>
    <property type="molecule type" value="Genomic_DNA"/>
</dbReference>
<keyword evidence="4" id="KW-1185">Reference proteome</keyword>
<evidence type="ECO:0000313" key="3">
    <source>
        <dbReference type="EMBL" id="MDY0745763.1"/>
    </source>
</evidence>
<dbReference type="SUPFAM" id="SSF48371">
    <property type="entry name" value="ARM repeat"/>
    <property type="match status" value="1"/>
</dbReference>
<dbReference type="InterPro" id="IPR025406">
    <property type="entry name" value="DUF4132"/>
</dbReference>
<keyword evidence="1" id="KW-0175">Coiled coil</keyword>
<dbReference type="InterPro" id="IPR016024">
    <property type="entry name" value="ARM-type_fold"/>
</dbReference>